<evidence type="ECO:0000313" key="3">
    <source>
        <dbReference type="EMBL" id="OCK83748.1"/>
    </source>
</evidence>
<proteinExistence type="predicted"/>
<dbReference type="OrthoDB" id="3715018at2759"/>
<dbReference type="Proteomes" id="UP000250266">
    <property type="component" value="Unassembled WGS sequence"/>
</dbReference>
<dbReference type="PANTHER" id="PTHR38790">
    <property type="entry name" value="2EXR DOMAIN-CONTAINING PROTEIN-RELATED"/>
    <property type="match status" value="1"/>
</dbReference>
<reference evidence="3 4" key="1">
    <citation type="journal article" date="2016" name="Nat. Commun.">
        <title>Ectomycorrhizal ecology is imprinted in the genome of the dominant symbiotic fungus Cenococcum geophilum.</title>
        <authorList>
            <consortium name="DOE Joint Genome Institute"/>
            <person name="Peter M."/>
            <person name="Kohler A."/>
            <person name="Ohm R.A."/>
            <person name="Kuo A."/>
            <person name="Krutzmann J."/>
            <person name="Morin E."/>
            <person name="Arend M."/>
            <person name="Barry K.W."/>
            <person name="Binder M."/>
            <person name="Choi C."/>
            <person name="Clum A."/>
            <person name="Copeland A."/>
            <person name="Grisel N."/>
            <person name="Haridas S."/>
            <person name="Kipfer T."/>
            <person name="LaButti K."/>
            <person name="Lindquist E."/>
            <person name="Lipzen A."/>
            <person name="Maire R."/>
            <person name="Meier B."/>
            <person name="Mihaltcheva S."/>
            <person name="Molinier V."/>
            <person name="Murat C."/>
            <person name="Poggeler S."/>
            <person name="Quandt C.A."/>
            <person name="Sperisen C."/>
            <person name="Tritt A."/>
            <person name="Tisserant E."/>
            <person name="Crous P.W."/>
            <person name="Henrissat B."/>
            <person name="Nehls U."/>
            <person name="Egli S."/>
            <person name="Spatafora J.W."/>
            <person name="Grigoriev I.V."/>
            <person name="Martin F.M."/>
        </authorList>
    </citation>
    <scope>NUCLEOTIDE SEQUENCE [LARGE SCALE GENOMIC DNA]</scope>
    <source>
        <strain evidence="3 4">CBS 459.81</strain>
    </source>
</reference>
<dbReference type="AlphaFoldDB" id="A0A8E2JIJ1"/>
<gene>
    <name evidence="3" type="ORF">K432DRAFT_390122</name>
</gene>
<protein>
    <recommendedName>
        <fullName evidence="2">DUF7730 domain-containing protein</fullName>
    </recommendedName>
</protein>
<evidence type="ECO:0000256" key="1">
    <source>
        <dbReference type="SAM" id="MobiDB-lite"/>
    </source>
</evidence>
<evidence type="ECO:0000259" key="2">
    <source>
        <dbReference type="Pfam" id="PF24864"/>
    </source>
</evidence>
<feature type="domain" description="DUF7730" evidence="2">
    <location>
        <begin position="82"/>
        <end position="220"/>
    </location>
</feature>
<dbReference type="Pfam" id="PF24864">
    <property type="entry name" value="DUF7730"/>
    <property type="match status" value="1"/>
</dbReference>
<accession>A0A8E2JIJ1</accession>
<name>A0A8E2JIJ1_9PEZI</name>
<keyword evidence="4" id="KW-1185">Reference proteome</keyword>
<organism evidence="3 4">
    <name type="scientific">Lepidopterella palustris CBS 459.81</name>
    <dbReference type="NCBI Taxonomy" id="1314670"/>
    <lineage>
        <taxon>Eukaryota</taxon>
        <taxon>Fungi</taxon>
        <taxon>Dikarya</taxon>
        <taxon>Ascomycota</taxon>
        <taxon>Pezizomycotina</taxon>
        <taxon>Dothideomycetes</taxon>
        <taxon>Pleosporomycetidae</taxon>
        <taxon>Mytilinidiales</taxon>
        <taxon>Argynnaceae</taxon>
        <taxon>Lepidopterella</taxon>
    </lineage>
</organism>
<evidence type="ECO:0000313" key="4">
    <source>
        <dbReference type="Proteomes" id="UP000250266"/>
    </source>
</evidence>
<feature type="region of interest" description="Disordered" evidence="1">
    <location>
        <begin position="17"/>
        <end position="48"/>
    </location>
</feature>
<sequence length="354" mass="41441">MARTPTVAKDQHIHSRCGNCYRGRRPHSAKPAPHPHPTNRIDSGIRKERKISPVKAKHLIKALETLPIIFGDSNIPPETPRDASLTLLDLPAELRIMIYEYLFSNLLIHINRRKGPASSSRVHFTSSACIKQSSKSPLLCRNPIFDIIDKKRCNHLEPAKRDQNRMAFFLTCRLIFQETRLMIYSQPVLHIGHEDFRPFVDMLNPDQRGAIRRLTLTSPFMSGRRIDGNVGDALRCAREMLPNLRRVGFQGPMSNGMMATNTLVLFAPRWRMWNVSQALLEFRTRSNVESLVLETWTLYRTRDVWTMYVFKAKQEKMQWQKDPENFTKEMDKGELVVSKRRKLDIWKWREYWPY</sequence>
<dbReference type="InterPro" id="IPR056632">
    <property type="entry name" value="DUF7730"/>
</dbReference>
<dbReference type="EMBL" id="KV744853">
    <property type="protein sequence ID" value="OCK83748.1"/>
    <property type="molecule type" value="Genomic_DNA"/>
</dbReference>